<proteinExistence type="predicted"/>
<accession>A0A1Y2IM27</accession>
<dbReference type="Proteomes" id="UP000193067">
    <property type="component" value="Unassembled WGS sequence"/>
</dbReference>
<evidence type="ECO:0000313" key="2">
    <source>
        <dbReference type="Proteomes" id="UP000193067"/>
    </source>
</evidence>
<evidence type="ECO:0000313" key="1">
    <source>
        <dbReference type="EMBL" id="OSD02195.1"/>
    </source>
</evidence>
<dbReference type="EMBL" id="KZ084107">
    <property type="protein sequence ID" value="OSD02195.1"/>
    <property type="molecule type" value="Genomic_DNA"/>
</dbReference>
<name>A0A1Y2IM27_TRAC3</name>
<protein>
    <submittedName>
        <fullName evidence="1">Uncharacterized protein</fullName>
    </submittedName>
</protein>
<sequence length="156" mass="17844">MGADVIILRACFGPMYRPAGSSANHLLAAVFSRQTQSIRTSMEYGVVRPLGYSSRREPLWRIVTCVGNIDIDMQKTTHLFLSNCHPGGQICRNQQVMTRQCIRDSMSVPWKFRHRRYSQTTYGPVRDGLQYLGICIRSHMWHVSIVPKSARVERST</sequence>
<gene>
    <name evidence="1" type="ORF">PYCCODRAFT_449708</name>
</gene>
<organism evidence="1 2">
    <name type="scientific">Trametes coccinea (strain BRFM310)</name>
    <name type="common">Pycnoporus coccineus</name>
    <dbReference type="NCBI Taxonomy" id="1353009"/>
    <lineage>
        <taxon>Eukaryota</taxon>
        <taxon>Fungi</taxon>
        <taxon>Dikarya</taxon>
        <taxon>Basidiomycota</taxon>
        <taxon>Agaricomycotina</taxon>
        <taxon>Agaricomycetes</taxon>
        <taxon>Polyporales</taxon>
        <taxon>Polyporaceae</taxon>
        <taxon>Trametes</taxon>
    </lineage>
</organism>
<keyword evidence="2" id="KW-1185">Reference proteome</keyword>
<reference evidence="1 2" key="1">
    <citation type="journal article" date="2015" name="Biotechnol. Biofuels">
        <title>Enhanced degradation of softwood versus hardwood by the white-rot fungus Pycnoporus coccineus.</title>
        <authorList>
            <person name="Couturier M."/>
            <person name="Navarro D."/>
            <person name="Chevret D."/>
            <person name="Henrissat B."/>
            <person name="Piumi F."/>
            <person name="Ruiz-Duenas F.J."/>
            <person name="Martinez A.T."/>
            <person name="Grigoriev I.V."/>
            <person name="Riley R."/>
            <person name="Lipzen A."/>
            <person name="Berrin J.G."/>
            <person name="Master E.R."/>
            <person name="Rosso M.N."/>
        </authorList>
    </citation>
    <scope>NUCLEOTIDE SEQUENCE [LARGE SCALE GENOMIC DNA]</scope>
    <source>
        <strain evidence="1 2">BRFM310</strain>
    </source>
</reference>
<dbReference type="AlphaFoldDB" id="A0A1Y2IM27"/>